<dbReference type="OrthoDB" id="2062630at2"/>
<keyword evidence="1" id="KW-0812">Transmembrane</keyword>
<evidence type="ECO:0000313" key="3">
    <source>
        <dbReference type="Proteomes" id="UP000008457"/>
    </source>
</evidence>
<dbReference type="InterPro" id="IPR046088">
    <property type="entry name" value="DUF6106"/>
</dbReference>
<evidence type="ECO:0000256" key="1">
    <source>
        <dbReference type="SAM" id="Phobius"/>
    </source>
</evidence>
<dbReference type="STRING" id="697281.Mahau_1696"/>
<organism evidence="2 3">
    <name type="scientific">Mahella australiensis (strain DSM 15567 / CIP 107919 / 50-1 BON)</name>
    <dbReference type="NCBI Taxonomy" id="697281"/>
    <lineage>
        <taxon>Bacteria</taxon>
        <taxon>Bacillati</taxon>
        <taxon>Bacillota</taxon>
        <taxon>Clostridia</taxon>
        <taxon>Thermoanaerobacterales</taxon>
        <taxon>Thermoanaerobacterales Family IV. Incertae Sedis</taxon>
        <taxon>Mahella</taxon>
    </lineage>
</organism>
<keyword evidence="1" id="KW-0472">Membrane</keyword>
<accession>F4A043</accession>
<protein>
    <submittedName>
        <fullName evidence="2">Uncharacterized protein</fullName>
    </submittedName>
</protein>
<keyword evidence="1" id="KW-1133">Transmembrane helix</keyword>
<dbReference type="eggNOG" id="ENOG50332G5">
    <property type="taxonomic scope" value="Bacteria"/>
</dbReference>
<dbReference type="AlphaFoldDB" id="F4A043"/>
<gene>
    <name evidence="2" type="ordered locus">Mahau_1696</name>
</gene>
<feature type="transmembrane region" description="Helical" evidence="1">
    <location>
        <begin position="64"/>
        <end position="85"/>
    </location>
</feature>
<name>F4A043_MAHA5</name>
<reference evidence="2 3" key="2">
    <citation type="journal article" date="2011" name="Stand. Genomic Sci.">
        <title>Complete genome sequence of Mahella australiensis type strain (50-1 BON).</title>
        <authorList>
            <person name="Sikorski J."/>
            <person name="Teshima H."/>
            <person name="Nolan M."/>
            <person name="Lucas S."/>
            <person name="Hammon N."/>
            <person name="Deshpande S."/>
            <person name="Cheng J.F."/>
            <person name="Pitluck S."/>
            <person name="Liolios K."/>
            <person name="Pagani I."/>
            <person name="Ivanova N."/>
            <person name="Huntemann M."/>
            <person name="Mavromatis K."/>
            <person name="Ovchinikova G."/>
            <person name="Pati A."/>
            <person name="Tapia R."/>
            <person name="Han C."/>
            <person name="Goodwin L."/>
            <person name="Chen A."/>
            <person name="Palaniappan K."/>
            <person name="Land M."/>
            <person name="Hauser L."/>
            <person name="Ngatchou-Djao O.D."/>
            <person name="Rohde M."/>
            <person name="Pukall R."/>
            <person name="Spring S."/>
            <person name="Abt B."/>
            <person name="Goker M."/>
            <person name="Detter J.C."/>
            <person name="Woyke T."/>
            <person name="Bristow J."/>
            <person name="Markowitz V."/>
            <person name="Hugenholtz P."/>
            <person name="Eisen J.A."/>
            <person name="Kyrpides N.C."/>
            <person name="Klenk H.P."/>
            <person name="Lapidus A."/>
        </authorList>
    </citation>
    <scope>NUCLEOTIDE SEQUENCE [LARGE SCALE GENOMIC DNA]</scope>
    <source>
        <strain evidence="3">DSM 15567 / CIP 107919 / 50-1 BON</strain>
    </source>
</reference>
<dbReference type="Proteomes" id="UP000008457">
    <property type="component" value="Chromosome"/>
</dbReference>
<dbReference type="EMBL" id="CP002360">
    <property type="protein sequence ID" value="AEE96877.1"/>
    <property type="molecule type" value="Genomic_DNA"/>
</dbReference>
<dbReference type="HOGENOM" id="CLU_113258_0_0_9"/>
<dbReference type="KEGG" id="mas:Mahau_1696"/>
<dbReference type="Pfam" id="PF19601">
    <property type="entry name" value="DUF6106"/>
    <property type="match status" value="1"/>
</dbReference>
<feature type="transmembrane region" description="Helical" evidence="1">
    <location>
        <begin position="32"/>
        <end position="52"/>
    </location>
</feature>
<keyword evidence="3" id="KW-1185">Reference proteome</keyword>
<proteinExistence type="predicted"/>
<sequence>MENDFLKKGGFHLMDNFHEEVVMKDKTTMDSLLYVLSYIAMIVFGILALFMLMNILPLLLSGQFAMAIAPAILLVAFGGLAYLAYVTRNKQSTEYEYTFTNGELDVAAVIMNNKRKKLLSANAKEFESIAPVSDDSYKRLANSMKDMKVYKAFRNNDVDRLYYGLFNHDGVRSILLFEPSEELLNMFKAYIPRNIKVKG</sequence>
<evidence type="ECO:0000313" key="2">
    <source>
        <dbReference type="EMBL" id="AEE96877.1"/>
    </source>
</evidence>
<dbReference type="RefSeq" id="WP_013781305.1">
    <property type="nucleotide sequence ID" value="NC_015520.1"/>
</dbReference>
<reference evidence="3" key="1">
    <citation type="submission" date="2010-11" db="EMBL/GenBank/DDBJ databases">
        <title>The complete genome of Mahella australiensis DSM 15567.</title>
        <authorList>
            <consortium name="US DOE Joint Genome Institute (JGI-PGF)"/>
            <person name="Lucas S."/>
            <person name="Copeland A."/>
            <person name="Lapidus A."/>
            <person name="Bruce D."/>
            <person name="Goodwin L."/>
            <person name="Pitluck S."/>
            <person name="Kyrpides N."/>
            <person name="Mavromatis K."/>
            <person name="Pagani I."/>
            <person name="Ivanova N."/>
            <person name="Teshima H."/>
            <person name="Brettin T."/>
            <person name="Detter J.C."/>
            <person name="Han C."/>
            <person name="Tapia R."/>
            <person name="Land M."/>
            <person name="Hauser L."/>
            <person name="Markowitz V."/>
            <person name="Cheng J.-F."/>
            <person name="Hugenholtz P."/>
            <person name="Woyke T."/>
            <person name="Wu D."/>
            <person name="Spring S."/>
            <person name="Pukall R."/>
            <person name="Steenblock K."/>
            <person name="Schneider S."/>
            <person name="Klenk H.-P."/>
            <person name="Eisen J.A."/>
        </authorList>
    </citation>
    <scope>NUCLEOTIDE SEQUENCE [LARGE SCALE GENOMIC DNA]</scope>
    <source>
        <strain evidence="3">DSM 15567 / CIP 107919 / 50-1 BON</strain>
    </source>
</reference>